<dbReference type="GO" id="GO:0005506">
    <property type="term" value="F:iron ion binding"/>
    <property type="evidence" value="ECO:0007669"/>
    <property type="project" value="InterPro"/>
</dbReference>
<gene>
    <name evidence="8" type="ORF">FHS29_000153</name>
</gene>
<accession>A0A841C9H0</accession>
<comment type="cofactor">
    <cofactor evidence="7">
        <name>heme</name>
        <dbReference type="ChEBI" id="CHEBI:30413"/>
    </cofactor>
</comment>
<dbReference type="GO" id="GO:0016705">
    <property type="term" value="F:oxidoreductase activity, acting on paired donors, with incorporation or reduction of molecular oxygen"/>
    <property type="evidence" value="ECO:0007669"/>
    <property type="project" value="InterPro"/>
</dbReference>
<dbReference type="EC" id="1.14.15.32" evidence="8"/>
<dbReference type="InterPro" id="IPR036396">
    <property type="entry name" value="Cyt_P450_sf"/>
</dbReference>
<evidence type="ECO:0000256" key="6">
    <source>
        <dbReference type="ARBA" id="ARBA00023033"/>
    </source>
</evidence>
<dbReference type="Gene3D" id="1.10.630.10">
    <property type="entry name" value="Cytochrome P450"/>
    <property type="match status" value="1"/>
</dbReference>
<dbReference type="PANTHER" id="PTHR24291">
    <property type="entry name" value="CYTOCHROME P450 FAMILY 4"/>
    <property type="match status" value="1"/>
</dbReference>
<organism evidence="8 9">
    <name type="scientific">Saccharothrix tamanrassetensis</name>
    <dbReference type="NCBI Taxonomy" id="1051531"/>
    <lineage>
        <taxon>Bacteria</taxon>
        <taxon>Bacillati</taxon>
        <taxon>Actinomycetota</taxon>
        <taxon>Actinomycetes</taxon>
        <taxon>Pseudonocardiales</taxon>
        <taxon>Pseudonocardiaceae</taxon>
        <taxon>Saccharothrix</taxon>
    </lineage>
</organism>
<dbReference type="CDD" id="cd11049">
    <property type="entry name" value="CYP170A1-like"/>
    <property type="match status" value="1"/>
</dbReference>
<feature type="binding site" description="axial binding residue" evidence="7">
    <location>
        <position position="398"/>
    </location>
    <ligand>
        <name>heme</name>
        <dbReference type="ChEBI" id="CHEBI:30413"/>
    </ligand>
    <ligandPart>
        <name>Fe</name>
        <dbReference type="ChEBI" id="CHEBI:18248"/>
    </ligandPart>
</feature>
<evidence type="ECO:0000256" key="4">
    <source>
        <dbReference type="ARBA" id="ARBA00023002"/>
    </source>
</evidence>
<keyword evidence="6" id="KW-0503">Monooxygenase</keyword>
<comment type="caution">
    <text evidence="8">The sequence shown here is derived from an EMBL/GenBank/DDBJ whole genome shotgun (WGS) entry which is preliminary data.</text>
</comment>
<dbReference type="InterPro" id="IPR050196">
    <property type="entry name" value="Cytochrome_P450_Monoox"/>
</dbReference>
<dbReference type="AlphaFoldDB" id="A0A841C9H0"/>
<dbReference type="GO" id="GO:0020037">
    <property type="term" value="F:heme binding"/>
    <property type="evidence" value="ECO:0007669"/>
    <property type="project" value="InterPro"/>
</dbReference>
<keyword evidence="2 7" id="KW-0349">Heme</keyword>
<dbReference type="Pfam" id="PF00067">
    <property type="entry name" value="p450"/>
    <property type="match status" value="1"/>
</dbReference>
<protein>
    <submittedName>
        <fullName evidence="8">Pentalenene oxygenase</fullName>
        <ecNumber evidence="8">1.14.15.32</ecNumber>
    </submittedName>
</protein>
<dbReference type="Proteomes" id="UP000547510">
    <property type="component" value="Unassembled WGS sequence"/>
</dbReference>
<keyword evidence="9" id="KW-1185">Reference proteome</keyword>
<dbReference type="InterPro" id="IPR002401">
    <property type="entry name" value="Cyt_P450_E_grp-I"/>
</dbReference>
<keyword evidence="3 7" id="KW-0479">Metal-binding</keyword>
<keyword evidence="4 8" id="KW-0560">Oxidoreductase</keyword>
<dbReference type="EMBL" id="JACHJN010000001">
    <property type="protein sequence ID" value="MBB5953583.1"/>
    <property type="molecule type" value="Genomic_DNA"/>
</dbReference>
<evidence type="ECO:0000256" key="7">
    <source>
        <dbReference type="PIRSR" id="PIRSR602401-1"/>
    </source>
</evidence>
<dbReference type="PRINTS" id="PR00463">
    <property type="entry name" value="EP450I"/>
</dbReference>
<name>A0A841C9H0_9PSEU</name>
<dbReference type="SUPFAM" id="SSF48264">
    <property type="entry name" value="Cytochrome P450"/>
    <property type="match status" value="1"/>
</dbReference>
<keyword evidence="5 7" id="KW-0408">Iron</keyword>
<comment type="similarity">
    <text evidence="1">Belongs to the cytochrome P450 family.</text>
</comment>
<evidence type="ECO:0000313" key="8">
    <source>
        <dbReference type="EMBL" id="MBB5953583.1"/>
    </source>
</evidence>
<dbReference type="PANTHER" id="PTHR24291:SF50">
    <property type="entry name" value="BIFUNCTIONAL ALBAFLAVENONE MONOOXYGENASE_TERPENE SYNTHASE"/>
    <property type="match status" value="1"/>
</dbReference>
<dbReference type="RefSeq" id="WP_184687244.1">
    <property type="nucleotide sequence ID" value="NZ_JACHJN010000001.1"/>
</dbReference>
<dbReference type="PRINTS" id="PR00385">
    <property type="entry name" value="P450"/>
</dbReference>
<proteinExistence type="inferred from homology"/>
<evidence type="ECO:0000313" key="9">
    <source>
        <dbReference type="Proteomes" id="UP000547510"/>
    </source>
</evidence>
<sequence>MSHPVAPPIPVARGALPLVGHALSVLRGPAGFLSSLAEQGDLVRIALGPVKAVMVCDAELAHRVFVDDRTFDKGGPFVDRAREVVGNNLAFCPHADHRRQRRLLQPAFHPGRLPEYARTMSAQITERVDAWRDGDILDVYAQMTVLTTNVLTATMFSGTLTPAEVRRSQQDADALAEGVLSRMFMPDVLTRVPLPRNRRFRRARARMRQTVGAIVADRRAVGGDRGDLLSALLSAGDSESTGDARTLSDDEIVDQVMTFHLAGSETTATALSWALHLVAGHPDVERRLHAEVDAVLGGRIATYDDLPGLPFTGRIITETLRLYAPAWLLTRKVTADTELGDHVLPAGTVVVYSPYLIHHRADLYENPERFDPDRWDAARRPAPPRIAFLPFAGGARKCIGDRFSLVEATLALASIAARWRLAHVPREPAPRPAASAVIRPHRLRMRATRRTAG</sequence>
<evidence type="ECO:0000256" key="2">
    <source>
        <dbReference type="ARBA" id="ARBA00022617"/>
    </source>
</evidence>
<dbReference type="GO" id="GO:0004497">
    <property type="term" value="F:monooxygenase activity"/>
    <property type="evidence" value="ECO:0007669"/>
    <property type="project" value="UniProtKB-KW"/>
</dbReference>
<evidence type="ECO:0000256" key="5">
    <source>
        <dbReference type="ARBA" id="ARBA00023004"/>
    </source>
</evidence>
<evidence type="ECO:0000256" key="3">
    <source>
        <dbReference type="ARBA" id="ARBA00022723"/>
    </source>
</evidence>
<dbReference type="InterPro" id="IPR001128">
    <property type="entry name" value="Cyt_P450"/>
</dbReference>
<evidence type="ECO:0000256" key="1">
    <source>
        <dbReference type="ARBA" id="ARBA00010617"/>
    </source>
</evidence>
<reference evidence="8 9" key="1">
    <citation type="submission" date="2020-08" db="EMBL/GenBank/DDBJ databases">
        <title>Genomic Encyclopedia of Type Strains, Phase III (KMG-III): the genomes of soil and plant-associated and newly described type strains.</title>
        <authorList>
            <person name="Whitman W."/>
        </authorList>
    </citation>
    <scope>NUCLEOTIDE SEQUENCE [LARGE SCALE GENOMIC DNA]</scope>
    <source>
        <strain evidence="8 9">CECT 8640</strain>
    </source>
</reference>